<gene>
    <name evidence="1" type="ORF">ACI1P1_19875</name>
</gene>
<protein>
    <submittedName>
        <fullName evidence="1">SWIM zinc finger family protein</fullName>
    </submittedName>
</protein>
<keyword evidence="2" id="KW-1185">Reference proteome</keyword>
<reference evidence="1" key="1">
    <citation type="submission" date="2024-12" db="EMBL/GenBank/DDBJ databases">
        <authorList>
            <person name="Wu N."/>
        </authorList>
    </citation>
    <scope>NUCLEOTIDE SEQUENCE</scope>
    <source>
        <strain evidence="1">P15</strain>
    </source>
</reference>
<organism evidence="1 2">
    <name type="scientific">Paenibacillus mesotrionivorans</name>
    <dbReference type="NCBI Taxonomy" id="3160968"/>
    <lineage>
        <taxon>Bacteria</taxon>
        <taxon>Bacillati</taxon>
        <taxon>Bacillota</taxon>
        <taxon>Bacilli</taxon>
        <taxon>Bacillales</taxon>
        <taxon>Paenibacillaceae</taxon>
        <taxon>Paenibacillus</taxon>
    </lineage>
</organism>
<name>A0ACC7P0T5_9BACL</name>
<dbReference type="EMBL" id="JBJURJ010000013">
    <property type="protein sequence ID" value="MFM9330563.1"/>
    <property type="molecule type" value="Genomic_DNA"/>
</dbReference>
<evidence type="ECO:0000313" key="1">
    <source>
        <dbReference type="EMBL" id="MFM9330563.1"/>
    </source>
</evidence>
<evidence type="ECO:0000313" key="2">
    <source>
        <dbReference type="Proteomes" id="UP001631969"/>
    </source>
</evidence>
<sequence>MIEVTAAYADSLAPNSATIKNAQGLVQKKKFVGLHRSETGDLLFGECQGSGSSNYSTSADFAQPEKPVFRCTCPSRQFPCKHALGLLYAYINGQSFTEAPVPEDLAAKREKAEKRAEKKEQEEANPTPAKPKKTNKSALLKKMNTQLEGLERLDKLLMNIINGGLGTVDQKTQTLLQGQVKELGNYYLSGAQNELRRLSLLLQEGGRSGYEYAIEQLGSMHALIKKGRTYLQARIDSKGESAPDTESELEEWLGHVWQLSELKELGLYKEQAELLQLAFANWDDAARQEYVDTGFWLELGTNQIHRTVQYRPYKAARHIREDDSFMEVAKAKELYVYPGGLNRRVRFEEWTSRPPEAGDWQAVSAQAFRSYGEALKTVRNQLKNPLAQRSPALLLHVSETRLTDQGGYVIRDSTGAELALENTGELGRGTVELLPFVPAELLQDACMLVLFRHRPETGRLAIQPLTVIHRDRMVRLLY</sequence>
<dbReference type="Proteomes" id="UP001631969">
    <property type="component" value="Unassembled WGS sequence"/>
</dbReference>
<accession>A0ACC7P0T5</accession>
<comment type="caution">
    <text evidence="1">The sequence shown here is derived from an EMBL/GenBank/DDBJ whole genome shotgun (WGS) entry which is preliminary data.</text>
</comment>
<proteinExistence type="predicted"/>